<accession>A0ABV0AU72</accession>
<evidence type="ECO:0000313" key="3">
    <source>
        <dbReference type="EMBL" id="MEN3538834.1"/>
    </source>
</evidence>
<sequence>MVPHEDDPLWSVKRIAEYLDVSPTWVLGFAEEYGLVLFDIGGNNLRARRSDVLRFAFRNAHRDQADFQHQEDVDDDSAGSVPPAPEPPADPLQGRRALVFSERGREFDLFPIGALAAALGRKPDTLRQWEQDGILPPARDRSFSHDERGTRRHYTRAQILAIYRIAQEEGVLKPHARRLRDTRFVERVRAVFHEEPPELNP</sequence>
<dbReference type="Gene3D" id="1.10.1660.10">
    <property type="match status" value="1"/>
</dbReference>
<reference evidence="3 4" key="1">
    <citation type="submission" date="2024-05" db="EMBL/GenBank/DDBJ databases">
        <title>Microbispora sp.ZYX-F-249.</title>
        <authorList>
            <person name="Xie H."/>
        </authorList>
    </citation>
    <scope>NUCLEOTIDE SEQUENCE [LARGE SCALE GENOMIC DNA]</scope>
    <source>
        <strain evidence="3 4">ZYX-F-249</strain>
    </source>
</reference>
<organism evidence="3 4">
    <name type="scientific">Microbispora maris</name>
    <dbReference type="NCBI Taxonomy" id="3144104"/>
    <lineage>
        <taxon>Bacteria</taxon>
        <taxon>Bacillati</taxon>
        <taxon>Actinomycetota</taxon>
        <taxon>Actinomycetes</taxon>
        <taxon>Streptosporangiales</taxon>
        <taxon>Streptosporangiaceae</taxon>
        <taxon>Microbispora</taxon>
    </lineage>
</organism>
<dbReference type="EMBL" id="JBDJAW010000026">
    <property type="protein sequence ID" value="MEN3538834.1"/>
    <property type="molecule type" value="Genomic_DNA"/>
</dbReference>
<dbReference type="RefSeq" id="WP_346228755.1">
    <property type="nucleotide sequence ID" value="NZ_JBDJAW010000026.1"/>
</dbReference>
<protein>
    <submittedName>
        <fullName evidence="3">MerR family transcriptional regulator</fullName>
    </submittedName>
</protein>
<name>A0ABV0AU72_9ACTN</name>
<dbReference type="InterPro" id="IPR009061">
    <property type="entry name" value="DNA-bd_dom_put_sf"/>
</dbReference>
<dbReference type="SUPFAM" id="SSF46955">
    <property type="entry name" value="Putative DNA-binding domain"/>
    <property type="match status" value="1"/>
</dbReference>
<feature type="region of interest" description="Disordered" evidence="1">
    <location>
        <begin position="65"/>
        <end position="93"/>
    </location>
</feature>
<evidence type="ECO:0000256" key="1">
    <source>
        <dbReference type="SAM" id="MobiDB-lite"/>
    </source>
</evidence>
<gene>
    <name evidence="3" type="ORF">AAH991_27240</name>
</gene>
<proteinExistence type="predicted"/>
<keyword evidence="4" id="KW-1185">Reference proteome</keyword>
<dbReference type="Pfam" id="PF13411">
    <property type="entry name" value="MerR_1"/>
    <property type="match status" value="1"/>
</dbReference>
<evidence type="ECO:0000259" key="2">
    <source>
        <dbReference type="Pfam" id="PF13411"/>
    </source>
</evidence>
<dbReference type="Proteomes" id="UP001447516">
    <property type="component" value="Unassembled WGS sequence"/>
</dbReference>
<evidence type="ECO:0000313" key="4">
    <source>
        <dbReference type="Proteomes" id="UP001447516"/>
    </source>
</evidence>
<dbReference type="InterPro" id="IPR000551">
    <property type="entry name" value="MerR-type_HTH_dom"/>
</dbReference>
<feature type="domain" description="HTH merR-type" evidence="2">
    <location>
        <begin position="111"/>
        <end position="166"/>
    </location>
</feature>
<comment type="caution">
    <text evidence="3">The sequence shown here is derived from an EMBL/GenBank/DDBJ whole genome shotgun (WGS) entry which is preliminary data.</text>
</comment>